<dbReference type="PANTHER" id="PTHR43798">
    <property type="entry name" value="MONOACYLGLYCEROL LIPASE"/>
    <property type="match status" value="1"/>
</dbReference>
<sequence length="282" mass="30637">MDAAASSRTEAPTQAERPLRWPDRVMPHVEVHEGQGPYLLLVHGFLSSRAQWRSNLAGLQEVCRPVLLELWGHGRSPVPDEGDIYSIGGYIEIFETVRTTLGAERWLVCGQSFGAGLTLQYALAHSQRLAGQIFTNSMSALSAPDALGRAEDRRLRAEAIRRDGMAAIEAMKAHPRRAKRFAPAVRDELVADAARISPAGIERSVRITSGELSVMPRLGETCVPTLLVNGTWEKGFQPLRRQAATALPGLKVVDIEGGHSINAEEPDAFNAAVKAFMSSLPG</sequence>
<dbReference type="InterPro" id="IPR050266">
    <property type="entry name" value="AB_hydrolase_sf"/>
</dbReference>
<evidence type="ECO:0000259" key="1">
    <source>
        <dbReference type="Pfam" id="PF00561"/>
    </source>
</evidence>
<dbReference type="EMBL" id="BMGG01000003">
    <property type="protein sequence ID" value="GGC59537.1"/>
    <property type="molecule type" value="Genomic_DNA"/>
</dbReference>
<evidence type="ECO:0000313" key="2">
    <source>
        <dbReference type="EMBL" id="GGC59537.1"/>
    </source>
</evidence>
<protein>
    <submittedName>
        <fullName evidence="2">2-succinyl-6-hydroxy-2,4-cyclohexadiene-1-carboxylate synthase</fullName>
    </submittedName>
</protein>
<dbReference type="Pfam" id="PF00561">
    <property type="entry name" value="Abhydrolase_1"/>
    <property type="match status" value="1"/>
</dbReference>
<name>A0A916U4E5_9HYPH</name>
<dbReference type="RefSeq" id="WP_188608819.1">
    <property type="nucleotide sequence ID" value="NZ_BMGG01000003.1"/>
</dbReference>
<comment type="caution">
    <text evidence="2">The sequence shown here is derived from an EMBL/GenBank/DDBJ whole genome shotgun (WGS) entry which is preliminary data.</text>
</comment>
<dbReference type="AlphaFoldDB" id="A0A916U4E5"/>
<keyword evidence="3" id="KW-1185">Reference proteome</keyword>
<dbReference type="Gene3D" id="3.40.50.1820">
    <property type="entry name" value="alpha/beta hydrolase"/>
    <property type="match status" value="1"/>
</dbReference>
<reference evidence="2" key="1">
    <citation type="journal article" date="2014" name="Int. J. Syst. Evol. Microbiol.">
        <title>Complete genome sequence of Corynebacterium casei LMG S-19264T (=DSM 44701T), isolated from a smear-ripened cheese.</title>
        <authorList>
            <consortium name="US DOE Joint Genome Institute (JGI-PGF)"/>
            <person name="Walter F."/>
            <person name="Albersmeier A."/>
            <person name="Kalinowski J."/>
            <person name="Ruckert C."/>
        </authorList>
    </citation>
    <scope>NUCLEOTIDE SEQUENCE</scope>
    <source>
        <strain evidence="2">CGMCC 1.12919</strain>
    </source>
</reference>
<dbReference type="InterPro" id="IPR029058">
    <property type="entry name" value="AB_hydrolase_fold"/>
</dbReference>
<accession>A0A916U4E5</accession>
<evidence type="ECO:0000313" key="3">
    <source>
        <dbReference type="Proteomes" id="UP000637002"/>
    </source>
</evidence>
<proteinExistence type="predicted"/>
<gene>
    <name evidence="2" type="primary">menH</name>
    <name evidence="2" type="ORF">GCM10010994_17850</name>
</gene>
<organism evidence="2 3">
    <name type="scientific">Chelatococcus reniformis</name>
    <dbReference type="NCBI Taxonomy" id="1494448"/>
    <lineage>
        <taxon>Bacteria</taxon>
        <taxon>Pseudomonadati</taxon>
        <taxon>Pseudomonadota</taxon>
        <taxon>Alphaproteobacteria</taxon>
        <taxon>Hyphomicrobiales</taxon>
        <taxon>Chelatococcaceae</taxon>
        <taxon>Chelatococcus</taxon>
    </lineage>
</organism>
<dbReference type="Proteomes" id="UP000637002">
    <property type="component" value="Unassembled WGS sequence"/>
</dbReference>
<dbReference type="PANTHER" id="PTHR43798:SF20">
    <property type="entry name" value="2-SUCCINYL-6-HYDROXY-2,4-CYCLOHEXADIENE-1-CARBOXYLATE SYNTHASE-RELATED"/>
    <property type="match status" value="1"/>
</dbReference>
<feature type="domain" description="AB hydrolase-1" evidence="1">
    <location>
        <begin position="38"/>
        <end position="147"/>
    </location>
</feature>
<dbReference type="SUPFAM" id="SSF53474">
    <property type="entry name" value="alpha/beta-Hydrolases"/>
    <property type="match status" value="1"/>
</dbReference>
<reference evidence="2" key="2">
    <citation type="submission" date="2020-09" db="EMBL/GenBank/DDBJ databases">
        <authorList>
            <person name="Sun Q."/>
            <person name="Zhou Y."/>
        </authorList>
    </citation>
    <scope>NUCLEOTIDE SEQUENCE</scope>
    <source>
        <strain evidence="2">CGMCC 1.12919</strain>
    </source>
</reference>
<dbReference type="InterPro" id="IPR000073">
    <property type="entry name" value="AB_hydrolase_1"/>
</dbReference>
<dbReference type="GO" id="GO:0016020">
    <property type="term" value="C:membrane"/>
    <property type="evidence" value="ECO:0007669"/>
    <property type="project" value="TreeGrafter"/>
</dbReference>